<dbReference type="Pfam" id="PF08592">
    <property type="entry name" value="Anthrone_oxy"/>
    <property type="match status" value="1"/>
</dbReference>
<feature type="transmembrane region" description="Helical" evidence="1">
    <location>
        <begin position="89"/>
        <end position="112"/>
    </location>
</feature>
<dbReference type="EMBL" id="JBBHLI010000002">
    <property type="protein sequence ID" value="MEK9500263.1"/>
    <property type="molecule type" value="Genomic_DNA"/>
</dbReference>
<protein>
    <submittedName>
        <fullName evidence="2">DUF1772 domain-containing protein</fullName>
    </submittedName>
</protein>
<evidence type="ECO:0000313" key="2">
    <source>
        <dbReference type="EMBL" id="MEK9500263.1"/>
    </source>
</evidence>
<keyword evidence="1" id="KW-1133">Transmembrane helix</keyword>
<evidence type="ECO:0000313" key="3">
    <source>
        <dbReference type="Proteomes" id="UP001484239"/>
    </source>
</evidence>
<dbReference type="Proteomes" id="UP001484239">
    <property type="component" value="Unassembled WGS sequence"/>
</dbReference>
<gene>
    <name evidence="2" type="ORF">WI372_04680</name>
</gene>
<accession>A0ABU9E689</accession>
<keyword evidence="1" id="KW-0472">Membrane</keyword>
<dbReference type="RefSeq" id="WP_405284949.1">
    <property type="nucleotide sequence ID" value="NZ_CP144380.1"/>
</dbReference>
<evidence type="ECO:0000256" key="1">
    <source>
        <dbReference type="SAM" id="Phobius"/>
    </source>
</evidence>
<dbReference type="InterPro" id="IPR013901">
    <property type="entry name" value="Anthrone_oxy"/>
</dbReference>
<name>A0ABU9E689_9BACT</name>
<feature type="transmembrane region" description="Helical" evidence="1">
    <location>
        <begin position="60"/>
        <end position="82"/>
    </location>
</feature>
<reference evidence="2 3" key="1">
    <citation type="submission" date="2024-02" db="EMBL/GenBank/DDBJ databases">
        <title>A novel Gemmatimonadota bacterium.</title>
        <authorList>
            <person name="Du Z.-J."/>
            <person name="Ye Y.-Q."/>
        </authorList>
    </citation>
    <scope>NUCLEOTIDE SEQUENCE [LARGE SCALE GENOMIC DNA]</scope>
    <source>
        <strain evidence="2 3">DH-20</strain>
    </source>
</reference>
<proteinExistence type="predicted"/>
<organism evidence="2 3">
    <name type="scientific">Gaopeijia maritima</name>
    <dbReference type="NCBI Taxonomy" id="3119007"/>
    <lineage>
        <taxon>Bacteria</taxon>
        <taxon>Pseudomonadati</taxon>
        <taxon>Gemmatimonadota</taxon>
        <taxon>Longimicrobiia</taxon>
        <taxon>Gaopeijiales</taxon>
        <taxon>Gaopeijiaceae</taxon>
        <taxon>Gaopeijia</taxon>
    </lineage>
</organism>
<keyword evidence="1" id="KW-0812">Transmembrane</keyword>
<sequence>MSAAFPPLIAAAVLLCTLTAGFLLGFAVVVMPGLRALDDAHYLRAFQVIDGVIQRGQPLFGLMWVGSVIAIVGALVTGLPILAGGDRLLLSAAGALYLLGVQLPTAVVNIPLNNAVQRLDVDGLDAAGAQAARRDFEGRWNRWNAIRTVVAIAVSALLIVLTTGF</sequence>
<feature type="transmembrane region" description="Helical" evidence="1">
    <location>
        <begin position="145"/>
        <end position="164"/>
    </location>
</feature>
<keyword evidence="3" id="KW-1185">Reference proteome</keyword>
<comment type="caution">
    <text evidence="2">The sequence shown here is derived from an EMBL/GenBank/DDBJ whole genome shotgun (WGS) entry which is preliminary data.</text>
</comment>